<feature type="compositionally biased region" description="Pro residues" evidence="1">
    <location>
        <begin position="76"/>
        <end position="88"/>
    </location>
</feature>
<dbReference type="Proteomes" id="UP000178977">
    <property type="component" value="Unassembled WGS sequence"/>
</dbReference>
<evidence type="ECO:0000313" key="2">
    <source>
        <dbReference type="EMBL" id="OHA09536.1"/>
    </source>
</evidence>
<dbReference type="STRING" id="1802281.A3A44_01995"/>
<dbReference type="SUPFAM" id="SSF49503">
    <property type="entry name" value="Cupredoxins"/>
    <property type="match status" value="1"/>
</dbReference>
<feature type="compositionally biased region" description="Pro residues" evidence="1">
    <location>
        <begin position="46"/>
        <end position="60"/>
    </location>
</feature>
<comment type="caution">
    <text evidence="2">The sequence shown here is derived from an EMBL/GenBank/DDBJ whole genome shotgun (WGS) entry which is preliminary data.</text>
</comment>
<evidence type="ECO:0008006" key="4">
    <source>
        <dbReference type="Google" id="ProtNLM"/>
    </source>
</evidence>
<dbReference type="InterPro" id="IPR008972">
    <property type="entry name" value="Cupredoxin"/>
</dbReference>
<organism evidence="2 3">
    <name type="scientific">Candidatus Sungbacteria bacterium RIFCSPLOWO2_01_FULL_60_25</name>
    <dbReference type="NCBI Taxonomy" id="1802281"/>
    <lineage>
        <taxon>Bacteria</taxon>
        <taxon>Candidatus Sungiibacteriota</taxon>
    </lineage>
</organism>
<accession>A0A1G2LD17</accession>
<name>A0A1G2LD17_9BACT</name>
<proteinExistence type="predicted"/>
<reference evidence="2 3" key="1">
    <citation type="journal article" date="2016" name="Nat. Commun.">
        <title>Thousands of microbial genomes shed light on interconnected biogeochemical processes in an aquifer system.</title>
        <authorList>
            <person name="Anantharaman K."/>
            <person name="Brown C.T."/>
            <person name="Hug L.A."/>
            <person name="Sharon I."/>
            <person name="Castelle C.J."/>
            <person name="Probst A.J."/>
            <person name="Thomas B.C."/>
            <person name="Singh A."/>
            <person name="Wilkins M.J."/>
            <person name="Karaoz U."/>
            <person name="Brodie E.L."/>
            <person name="Williams K.H."/>
            <person name="Hubbard S.S."/>
            <person name="Banfield J.F."/>
        </authorList>
    </citation>
    <scope>NUCLEOTIDE SEQUENCE [LARGE SCALE GENOMIC DNA]</scope>
</reference>
<protein>
    <recommendedName>
        <fullName evidence="4">EfeO-type cupredoxin-like domain-containing protein</fullName>
    </recommendedName>
</protein>
<dbReference type="AlphaFoldDB" id="A0A1G2LD17"/>
<evidence type="ECO:0000256" key="1">
    <source>
        <dbReference type="SAM" id="MobiDB-lite"/>
    </source>
</evidence>
<feature type="region of interest" description="Disordered" evidence="1">
    <location>
        <begin position="46"/>
        <end position="92"/>
    </location>
</feature>
<feature type="compositionally biased region" description="Low complexity" evidence="1">
    <location>
        <begin position="61"/>
        <end position="75"/>
    </location>
</feature>
<evidence type="ECO:0000313" key="3">
    <source>
        <dbReference type="Proteomes" id="UP000178977"/>
    </source>
</evidence>
<gene>
    <name evidence="2" type="ORF">A3A44_01995</name>
</gene>
<sequence>MRYDFSVMSPKTLLIAAVAAAAVVLLTYLLSQPLLPLEKPFRIPSATPPPWGDPPLPTPTPSSAGSTGSPQASPGQPTPTPPPSPSPTATPESKTYHIIMDKKGFTPSELTVKIGDTVVFDNKDAREHWPASDLHPTHLLCLGFDSQGGIAPGASYAYTFTEAKTCTMHDHLAPGLKGEIRVLP</sequence>
<dbReference type="EMBL" id="MHQT01000023">
    <property type="protein sequence ID" value="OHA09536.1"/>
    <property type="molecule type" value="Genomic_DNA"/>
</dbReference>
<dbReference type="Gene3D" id="2.60.40.420">
    <property type="entry name" value="Cupredoxins - blue copper proteins"/>
    <property type="match status" value="1"/>
</dbReference>